<dbReference type="PANTHER" id="PTHR43649">
    <property type="entry name" value="ARABINOSE-BINDING PROTEIN-RELATED"/>
    <property type="match status" value="1"/>
</dbReference>
<dbReference type="InterPro" id="IPR006059">
    <property type="entry name" value="SBP"/>
</dbReference>
<dbReference type="Pfam" id="PF13416">
    <property type="entry name" value="SBP_bac_8"/>
    <property type="match status" value="1"/>
</dbReference>
<evidence type="ECO:0000256" key="4">
    <source>
        <dbReference type="SAM" id="SignalP"/>
    </source>
</evidence>
<dbReference type="CDD" id="cd14750">
    <property type="entry name" value="PBP2_TMBP"/>
    <property type="match status" value="1"/>
</dbReference>
<dbReference type="AlphaFoldDB" id="A0A7Z0D780"/>
<evidence type="ECO:0000256" key="1">
    <source>
        <dbReference type="ARBA" id="ARBA00008520"/>
    </source>
</evidence>
<dbReference type="EMBL" id="JACBZS010000001">
    <property type="protein sequence ID" value="NYI70154.1"/>
    <property type="molecule type" value="Genomic_DNA"/>
</dbReference>
<protein>
    <submittedName>
        <fullName evidence="5">Multiple sugar transport system substrate-binding protein</fullName>
    </submittedName>
</protein>
<comment type="similarity">
    <text evidence="1">Belongs to the bacterial solute-binding protein 1 family.</text>
</comment>
<keyword evidence="2" id="KW-0813">Transport</keyword>
<dbReference type="InterPro" id="IPR050490">
    <property type="entry name" value="Bact_solute-bd_prot1"/>
</dbReference>
<dbReference type="RefSeq" id="WP_179444138.1">
    <property type="nucleotide sequence ID" value="NZ_JACBZS010000001.1"/>
</dbReference>
<dbReference type="SUPFAM" id="SSF53850">
    <property type="entry name" value="Periplasmic binding protein-like II"/>
    <property type="match status" value="1"/>
</dbReference>
<comment type="caution">
    <text evidence="5">The sequence shown here is derived from an EMBL/GenBank/DDBJ whole genome shotgun (WGS) entry which is preliminary data.</text>
</comment>
<name>A0A7Z0D780_9ACTN</name>
<evidence type="ECO:0000256" key="3">
    <source>
        <dbReference type="ARBA" id="ARBA00022729"/>
    </source>
</evidence>
<dbReference type="PANTHER" id="PTHR43649:SF34">
    <property type="entry name" value="ABC TRANSPORTER PERIPLASMIC-BINDING PROTEIN YCJN-RELATED"/>
    <property type="match status" value="1"/>
</dbReference>
<evidence type="ECO:0000313" key="5">
    <source>
        <dbReference type="EMBL" id="NYI70154.1"/>
    </source>
</evidence>
<feature type="signal peptide" evidence="4">
    <location>
        <begin position="1"/>
        <end position="33"/>
    </location>
</feature>
<keyword evidence="5" id="KW-0762">Sugar transport</keyword>
<proteinExistence type="inferred from homology"/>
<reference evidence="5 6" key="1">
    <citation type="submission" date="2020-07" db="EMBL/GenBank/DDBJ databases">
        <title>Sequencing the genomes of 1000 actinobacteria strains.</title>
        <authorList>
            <person name="Klenk H.-P."/>
        </authorList>
    </citation>
    <scope>NUCLEOTIDE SEQUENCE [LARGE SCALE GENOMIC DNA]</scope>
    <source>
        <strain evidence="5 6">DSM 103164</strain>
    </source>
</reference>
<evidence type="ECO:0000256" key="2">
    <source>
        <dbReference type="ARBA" id="ARBA00022448"/>
    </source>
</evidence>
<sequence>MSTVLRSRPRARVMLAGAIGGLALLAAACGAPADPGGGTAPGPTADQAAYNERGPITYVQGKDTSGFLQKQIDKWNEANPDQEVTLVELPEDADSQRAQFVQNAQTRNPDYTVLGLDVVWTAEFAANSWVDPLPSDQLDLTDFVQGGVQTSTYFDQLYAVPLTANGALLYYRKDLLDAAGVTKVPTTYAEMKQACETVKSKVAEAKDIDCYSGQHQKYEGLTVNISEAVNSSGGSMTDEQGKPAVNTPEAKQAFQWLADWFADGTIPKEALTWKEEESRTAFQDGKLIFMRNWPYAYALANKGDGSSKVNGKFDIAPLPGLNGPGTSTLGGRNLAISAFAKNKGTALEFVKYMTQPEQQKEMALQTSQAPILTSLYDDAELNKTYGYYPVLLESLKSAKQRPQVVRYGDVTLAIQDAVYPVEQGTSQPDAAADQLQTRLSELTG</sequence>
<dbReference type="Gene3D" id="3.40.190.10">
    <property type="entry name" value="Periplasmic binding protein-like II"/>
    <property type="match status" value="2"/>
</dbReference>
<feature type="chain" id="PRO_5030771995" evidence="4">
    <location>
        <begin position="34"/>
        <end position="444"/>
    </location>
</feature>
<gene>
    <name evidence="5" type="ORF">GGQ54_000714</name>
</gene>
<keyword evidence="3 4" id="KW-0732">Signal</keyword>
<organism evidence="5 6">
    <name type="scientific">Naumannella cuiyingiana</name>
    <dbReference type="NCBI Taxonomy" id="1347891"/>
    <lineage>
        <taxon>Bacteria</taxon>
        <taxon>Bacillati</taxon>
        <taxon>Actinomycetota</taxon>
        <taxon>Actinomycetes</taxon>
        <taxon>Propionibacteriales</taxon>
        <taxon>Propionibacteriaceae</taxon>
        <taxon>Naumannella</taxon>
    </lineage>
</organism>
<keyword evidence="6" id="KW-1185">Reference proteome</keyword>
<dbReference type="PROSITE" id="PS51257">
    <property type="entry name" value="PROKAR_LIPOPROTEIN"/>
    <property type="match status" value="1"/>
</dbReference>
<accession>A0A7Z0D780</accession>
<evidence type="ECO:0000313" key="6">
    <source>
        <dbReference type="Proteomes" id="UP000527616"/>
    </source>
</evidence>
<dbReference type="Proteomes" id="UP000527616">
    <property type="component" value="Unassembled WGS sequence"/>
</dbReference>